<evidence type="ECO:0000313" key="2">
    <source>
        <dbReference type="EMBL" id="KIO45830.1"/>
    </source>
</evidence>
<accession>A0A0C3R6Y4</accession>
<reference evidence="1 3" key="2">
    <citation type="submission" date="2014-07" db="EMBL/GenBank/DDBJ databases">
        <title>Porphyromonadaceae bacterium OUH 334697 = ATCC BAA-2682 = DSM 28341 draft genome.</title>
        <authorList>
            <person name="Sydenham T.V."/>
            <person name="Hasman H."/>
            <person name="Justesen U.S."/>
        </authorList>
    </citation>
    <scope>NUCLEOTIDE SEQUENCE [LARGE SCALE GENOMIC DNA]</scope>
    <source>
        <strain evidence="1 3">OUH 334697</strain>
    </source>
</reference>
<dbReference type="Proteomes" id="UP000031937">
    <property type="component" value="Unassembled WGS sequence"/>
</dbReference>
<evidence type="ECO:0000313" key="4">
    <source>
        <dbReference type="Proteomes" id="UP000031980"/>
    </source>
</evidence>
<keyword evidence="4" id="KW-1185">Reference proteome</keyword>
<dbReference type="Proteomes" id="UP000031980">
    <property type="component" value="Unassembled WGS sequence"/>
</dbReference>
<dbReference type="RefSeq" id="WP_041503859.1">
    <property type="nucleotide sequence ID" value="NZ_JPIT01000031.1"/>
</dbReference>
<evidence type="ECO:0008006" key="5">
    <source>
        <dbReference type="Google" id="ProtNLM"/>
    </source>
</evidence>
<name>A0A0C3R6Y4_9PORP</name>
<proteinExistence type="predicted"/>
<evidence type="ECO:0000313" key="1">
    <source>
        <dbReference type="EMBL" id="KIO43666.1"/>
    </source>
</evidence>
<dbReference type="EMBL" id="JPIT01000031">
    <property type="protein sequence ID" value="KIO43666.1"/>
    <property type="molecule type" value="Genomic_DNA"/>
</dbReference>
<dbReference type="AlphaFoldDB" id="A0A0C3R6Y4"/>
<reference evidence="2 4" key="1">
    <citation type="submission" date="2014-07" db="EMBL/GenBank/DDBJ databases">
        <title>Porphyromonadaceae bacterium OUH 308042 = ATCC BAA-2681 = DSM 28342 draft genome.</title>
        <authorList>
            <person name="Sydenham T.V."/>
            <person name="Hasman H."/>
            <person name="Justensen U.S."/>
        </authorList>
    </citation>
    <scope>NUCLEOTIDE SEQUENCE [LARGE SCALE GENOMIC DNA]</scope>
    <source>
        <strain evidence="2 4">OUH 308042</strain>
    </source>
</reference>
<protein>
    <recommendedName>
        <fullName evidence="5">Phosphoglycerate mutase family protein</fullName>
    </recommendedName>
</protein>
<gene>
    <name evidence="2" type="ORF">BA92_05090</name>
    <name evidence="1" type="ORF">IE90_11150</name>
</gene>
<comment type="caution">
    <text evidence="2">The sequence shown here is derived from an EMBL/GenBank/DDBJ whole genome shotgun (WGS) entry which is preliminary data.</text>
</comment>
<sequence length="194" mass="22730">MDLLDIAKQNQQKAWEIVEATRVIPIWESIGARVNLVGSLRMGLLMKHRDIDFHIYSSPLVLSDSFKAMSQLAENISIQRIECVNLLHTVESCVEWHAWYRDAEGELWQIDMIHIQKGSRYDGYFERVAERVSAVLTDRARRTILQLKYETPETEKIMGVEYYQAVLQYGVENYAEFERWRKSHPVTGVVEWLP</sequence>
<dbReference type="OrthoDB" id="307112at2"/>
<organism evidence="2 4">
    <name type="scientific">Sanguibacteroides justesenii</name>
    <dbReference type="NCBI Taxonomy" id="1547597"/>
    <lineage>
        <taxon>Bacteria</taxon>
        <taxon>Pseudomonadati</taxon>
        <taxon>Bacteroidota</taxon>
        <taxon>Bacteroidia</taxon>
        <taxon>Bacteroidales</taxon>
        <taxon>Porphyromonadaceae</taxon>
        <taxon>Sanguibacteroides</taxon>
    </lineage>
</organism>
<dbReference type="EMBL" id="JPIU01000037">
    <property type="protein sequence ID" value="KIO45830.1"/>
    <property type="molecule type" value="Genomic_DNA"/>
</dbReference>
<evidence type="ECO:0000313" key="3">
    <source>
        <dbReference type="Proteomes" id="UP000031937"/>
    </source>
</evidence>